<dbReference type="InterPro" id="IPR013766">
    <property type="entry name" value="Thioredoxin_domain"/>
</dbReference>
<protein>
    <recommendedName>
        <fullName evidence="4">Thioredoxin domain-containing protein</fullName>
    </recommendedName>
</protein>
<dbReference type="EMBL" id="JALLPJ020001351">
    <property type="protein sequence ID" value="KAL3768223.1"/>
    <property type="molecule type" value="Genomic_DNA"/>
</dbReference>
<dbReference type="AlphaFoldDB" id="A0ABD3MWM1"/>
<feature type="coiled-coil region" evidence="2">
    <location>
        <begin position="262"/>
        <end position="409"/>
    </location>
</feature>
<evidence type="ECO:0000313" key="5">
    <source>
        <dbReference type="EMBL" id="KAL3768223.1"/>
    </source>
</evidence>
<feature type="domain" description="Thioredoxin" evidence="4">
    <location>
        <begin position="54"/>
        <end position="195"/>
    </location>
</feature>
<evidence type="ECO:0000256" key="2">
    <source>
        <dbReference type="SAM" id="Coils"/>
    </source>
</evidence>
<dbReference type="Gene3D" id="3.40.30.10">
    <property type="entry name" value="Glutaredoxin"/>
    <property type="match status" value="1"/>
</dbReference>
<comment type="caution">
    <text evidence="5">The sequence shown here is derived from an EMBL/GenBank/DDBJ whole genome shotgun (WGS) entry which is preliminary data.</text>
</comment>
<reference evidence="5 6" key="1">
    <citation type="submission" date="2024-10" db="EMBL/GenBank/DDBJ databases">
        <title>Updated reference genomes for cyclostephanoid diatoms.</title>
        <authorList>
            <person name="Roberts W.R."/>
            <person name="Alverson A.J."/>
        </authorList>
    </citation>
    <scope>NUCLEOTIDE SEQUENCE [LARGE SCALE GENOMIC DNA]</scope>
    <source>
        <strain evidence="5 6">AJA010-31</strain>
    </source>
</reference>
<name>A0ABD3MWM1_9STRA</name>
<dbReference type="Pfam" id="PF00085">
    <property type="entry name" value="Thioredoxin"/>
    <property type="match status" value="1"/>
</dbReference>
<dbReference type="InterPro" id="IPR036249">
    <property type="entry name" value="Thioredoxin-like_sf"/>
</dbReference>
<evidence type="ECO:0000259" key="4">
    <source>
        <dbReference type="PROSITE" id="PS51352"/>
    </source>
</evidence>
<dbReference type="Proteomes" id="UP001530400">
    <property type="component" value="Unassembled WGS sequence"/>
</dbReference>
<dbReference type="CDD" id="cd02961">
    <property type="entry name" value="PDI_a_family"/>
    <property type="match status" value="1"/>
</dbReference>
<dbReference type="PROSITE" id="PS51352">
    <property type="entry name" value="THIOREDOXIN_2"/>
    <property type="match status" value="1"/>
</dbReference>
<gene>
    <name evidence="5" type="ORF">ACHAWO_006245</name>
</gene>
<keyword evidence="6" id="KW-1185">Reference proteome</keyword>
<organism evidence="5 6">
    <name type="scientific">Cyclotella atomus</name>
    <dbReference type="NCBI Taxonomy" id="382360"/>
    <lineage>
        <taxon>Eukaryota</taxon>
        <taxon>Sar</taxon>
        <taxon>Stramenopiles</taxon>
        <taxon>Ochrophyta</taxon>
        <taxon>Bacillariophyta</taxon>
        <taxon>Coscinodiscophyceae</taxon>
        <taxon>Thalassiosirophycidae</taxon>
        <taxon>Stephanodiscales</taxon>
        <taxon>Stephanodiscaceae</taxon>
        <taxon>Cyclotella</taxon>
    </lineage>
</organism>
<accession>A0ABD3MWM1</accession>
<dbReference type="SUPFAM" id="SSF52833">
    <property type="entry name" value="Thioredoxin-like"/>
    <property type="match status" value="1"/>
</dbReference>
<sequence>MTKRNSPAFCILLIVLTSACHLTSSFSCSSLSSARLDTALFVSDSQSPIEKTFGKGAWKPPSQNKEQQRGKVFSIQQPQDLLDFVVEDERLSVVKVFASWCKTCQVFDVRYRKLANQYSDKSDNGILQQGQVRFAEMQYDNPNNEEMCKLLNATKLPYIIMYKGSKGKVDEFQCGPGTFQVLVDKVREYADSEEEIALVMDASEPQNVSAAETTGEQILALQPDQTQQTVESIAVKQQSTSTTFVPDVPQLTPEQPRTLEPVQWMNQELESLKEQLLTANNEKNELFEIMKADLDWHKNQIEQLKEALQSQREQYEGLLRSRDGQLTKLEEQLAEEQKWFDREVISLTEQLNQVSCDMQQSENKIKSLESEVDLWQRRAEGAAYTDGQTRQLEEKVSVYESERNSLRKLTVLAVKIVWRGAGSLIHRVRGR</sequence>
<comment type="similarity">
    <text evidence="1">Belongs to the thioredoxin family.</text>
</comment>
<dbReference type="PANTHER" id="PTHR43601">
    <property type="entry name" value="THIOREDOXIN, MITOCHONDRIAL"/>
    <property type="match status" value="1"/>
</dbReference>
<evidence type="ECO:0000256" key="3">
    <source>
        <dbReference type="SAM" id="SignalP"/>
    </source>
</evidence>
<feature type="signal peptide" evidence="3">
    <location>
        <begin position="1"/>
        <end position="25"/>
    </location>
</feature>
<keyword evidence="2" id="KW-0175">Coiled coil</keyword>
<evidence type="ECO:0000256" key="1">
    <source>
        <dbReference type="ARBA" id="ARBA00008987"/>
    </source>
</evidence>
<feature type="chain" id="PRO_5044853160" description="Thioredoxin domain-containing protein" evidence="3">
    <location>
        <begin position="26"/>
        <end position="431"/>
    </location>
</feature>
<keyword evidence="3" id="KW-0732">Signal</keyword>
<dbReference type="PROSITE" id="PS51257">
    <property type="entry name" value="PROKAR_LIPOPROTEIN"/>
    <property type="match status" value="1"/>
</dbReference>
<evidence type="ECO:0000313" key="6">
    <source>
        <dbReference type="Proteomes" id="UP001530400"/>
    </source>
</evidence>
<dbReference type="PANTHER" id="PTHR43601:SF32">
    <property type="entry name" value="THIOREDOXIN-LIKE 2-2, CHLOROPLASTIC"/>
    <property type="match status" value="1"/>
</dbReference>
<proteinExistence type="inferred from homology"/>